<keyword evidence="2" id="KW-1185">Reference proteome</keyword>
<accession>A0A1Y1WG31</accession>
<organism evidence="1 2">
    <name type="scientific">Linderina pennispora</name>
    <dbReference type="NCBI Taxonomy" id="61395"/>
    <lineage>
        <taxon>Eukaryota</taxon>
        <taxon>Fungi</taxon>
        <taxon>Fungi incertae sedis</taxon>
        <taxon>Zoopagomycota</taxon>
        <taxon>Kickxellomycotina</taxon>
        <taxon>Kickxellomycetes</taxon>
        <taxon>Kickxellales</taxon>
        <taxon>Kickxellaceae</taxon>
        <taxon>Linderina</taxon>
    </lineage>
</organism>
<evidence type="ECO:0000313" key="2">
    <source>
        <dbReference type="Proteomes" id="UP000193922"/>
    </source>
</evidence>
<protein>
    <submittedName>
        <fullName evidence="1">Uncharacterized protein</fullName>
    </submittedName>
</protein>
<reference evidence="1 2" key="1">
    <citation type="submission" date="2016-07" db="EMBL/GenBank/DDBJ databases">
        <title>Pervasive Adenine N6-methylation of Active Genes in Fungi.</title>
        <authorList>
            <consortium name="DOE Joint Genome Institute"/>
            <person name="Mondo S.J."/>
            <person name="Dannebaum R.O."/>
            <person name="Kuo R.C."/>
            <person name="Labutti K."/>
            <person name="Haridas S."/>
            <person name="Kuo A."/>
            <person name="Salamov A."/>
            <person name="Ahrendt S.R."/>
            <person name="Lipzen A."/>
            <person name="Sullivan W."/>
            <person name="Andreopoulos W.B."/>
            <person name="Clum A."/>
            <person name="Lindquist E."/>
            <person name="Daum C."/>
            <person name="Ramamoorthy G.K."/>
            <person name="Gryganskyi A."/>
            <person name="Culley D."/>
            <person name="Magnuson J.K."/>
            <person name="James T.Y."/>
            <person name="O'Malley M.A."/>
            <person name="Stajich J.E."/>
            <person name="Spatafora J.W."/>
            <person name="Visel A."/>
            <person name="Grigoriev I.V."/>
        </authorList>
    </citation>
    <scope>NUCLEOTIDE SEQUENCE [LARGE SCALE GENOMIC DNA]</scope>
    <source>
        <strain evidence="1 2">ATCC 12442</strain>
    </source>
</reference>
<dbReference type="EMBL" id="MCFD01000003">
    <property type="protein sequence ID" value="ORX72298.1"/>
    <property type="molecule type" value="Genomic_DNA"/>
</dbReference>
<dbReference type="RefSeq" id="XP_040745722.1">
    <property type="nucleotide sequence ID" value="XM_040885396.1"/>
</dbReference>
<sequence>MTRCALLISTQPPAKAAACGQPVMMLTNPYTPPPGISTQQPAQSFSNGMTLHPMGKINIAGLDMHESTPTLAIPPNSIVAGVGASSIPFRRYSTPVIHGSMIPTRNMYQNLLLAQNGSSDSLDDIPLAQISVGTGLIQHDALTSPGWEAASGSIPCSPE</sequence>
<dbReference type="GeneID" id="63802044"/>
<name>A0A1Y1WG31_9FUNG</name>
<dbReference type="Proteomes" id="UP000193922">
    <property type="component" value="Unassembled WGS sequence"/>
</dbReference>
<comment type="caution">
    <text evidence="1">The sequence shown here is derived from an EMBL/GenBank/DDBJ whole genome shotgun (WGS) entry which is preliminary data.</text>
</comment>
<evidence type="ECO:0000313" key="1">
    <source>
        <dbReference type="EMBL" id="ORX72298.1"/>
    </source>
</evidence>
<gene>
    <name evidence="1" type="ORF">DL89DRAFT_255946</name>
</gene>
<dbReference type="AlphaFoldDB" id="A0A1Y1WG31"/>
<proteinExistence type="predicted"/>